<feature type="signal peptide" evidence="4">
    <location>
        <begin position="1"/>
        <end position="19"/>
    </location>
</feature>
<dbReference type="InterPro" id="IPR036291">
    <property type="entry name" value="NAD(P)-bd_dom_sf"/>
</dbReference>
<dbReference type="KEGG" id="foc:113209337"/>
<evidence type="ECO:0000256" key="1">
    <source>
        <dbReference type="ARBA" id="ARBA00006484"/>
    </source>
</evidence>
<evidence type="ECO:0000256" key="4">
    <source>
        <dbReference type="SAM" id="SignalP"/>
    </source>
</evidence>
<sequence length="376" mass="41030">MDVMLVVVVAVILVAVAAALRPRPQRDLRGKVVLLTGAGGGLGRVLALALARRGCQIACADVAPKPNKQTADDVVRQTGAVARAYTTDLSKKGDVDALVAAAIKDFGHVDILVSNAGQLEGGAVWDVTDDGLDLILDVNLRATMLLVRALMPHMRARRSGHLVAVSSLAGELDMPCIAAYAATKAGLSRFMGCLYQDLCRDGLGQDIHITTIRPFFMATYQRLVDSVKFGKLTQWLLPFMDPAESAELMVDAIARQDHVVNLPFHLAALAVILRLLPYSVVAFIVNNIVKFDIPQLVSYQKRHQELDADLLHELLTKKYTLDQDPEPVCRRLAEELAAGRPLPHDYKPLAAGVEAFYRQHQRPVPEAVRKVFPSLS</sequence>
<evidence type="ECO:0000313" key="5">
    <source>
        <dbReference type="Proteomes" id="UP000504606"/>
    </source>
</evidence>
<keyword evidence="4" id="KW-0732">Signal</keyword>
<protein>
    <submittedName>
        <fullName evidence="6">Uncharacterized oxidoreductase SERP2049-like</fullName>
    </submittedName>
</protein>
<dbReference type="AlphaFoldDB" id="A0A9C6TSA1"/>
<accession>A0A9C6TSA1</accession>
<comment type="similarity">
    <text evidence="1 3">Belongs to the short-chain dehydrogenases/reductases (SDR) family.</text>
</comment>
<dbReference type="CDD" id="cd05233">
    <property type="entry name" value="SDR_c"/>
    <property type="match status" value="1"/>
</dbReference>
<dbReference type="InterPro" id="IPR002347">
    <property type="entry name" value="SDR_fam"/>
</dbReference>
<evidence type="ECO:0000313" key="6">
    <source>
        <dbReference type="RefSeq" id="XP_052121455.1"/>
    </source>
</evidence>
<gene>
    <name evidence="6" type="primary">LOC113209337</name>
</gene>
<keyword evidence="5" id="KW-1185">Reference proteome</keyword>
<proteinExistence type="inferred from homology"/>
<dbReference type="PRINTS" id="PR00081">
    <property type="entry name" value="GDHRDH"/>
</dbReference>
<evidence type="ECO:0000256" key="2">
    <source>
        <dbReference type="ARBA" id="ARBA00023002"/>
    </source>
</evidence>
<name>A0A9C6TSA1_FRAOC</name>
<dbReference type="PANTHER" id="PTHR24322:SF736">
    <property type="entry name" value="RETINOL DEHYDROGENASE 10"/>
    <property type="match status" value="1"/>
</dbReference>
<dbReference type="PRINTS" id="PR00080">
    <property type="entry name" value="SDRFAMILY"/>
</dbReference>
<feature type="chain" id="PRO_5039212855" evidence="4">
    <location>
        <begin position="20"/>
        <end position="376"/>
    </location>
</feature>
<organism evidence="5 6">
    <name type="scientific">Frankliniella occidentalis</name>
    <name type="common">Western flower thrips</name>
    <name type="synonym">Euthrips occidentalis</name>
    <dbReference type="NCBI Taxonomy" id="133901"/>
    <lineage>
        <taxon>Eukaryota</taxon>
        <taxon>Metazoa</taxon>
        <taxon>Ecdysozoa</taxon>
        <taxon>Arthropoda</taxon>
        <taxon>Hexapoda</taxon>
        <taxon>Insecta</taxon>
        <taxon>Pterygota</taxon>
        <taxon>Neoptera</taxon>
        <taxon>Paraneoptera</taxon>
        <taxon>Thysanoptera</taxon>
        <taxon>Terebrantia</taxon>
        <taxon>Thripoidea</taxon>
        <taxon>Thripidae</taxon>
        <taxon>Frankliniella</taxon>
    </lineage>
</organism>
<dbReference type="Gene3D" id="3.40.50.720">
    <property type="entry name" value="NAD(P)-binding Rossmann-like Domain"/>
    <property type="match status" value="1"/>
</dbReference>
<dbReference type="SUPFAM" id="SSF51735">
    <property type="entry name" value="NAD(P)-binding Rossmann-fold domains"/>
    <property type="match status" value="1"/>
</dbReference>
<dbReference type="RefSeq" id="XP_052121455.1">
    <property type="nucleotide sequence ID" value="XM_052265495.1"/>
</dbReference>
<dbReference type="Proteomes" id="UP000504606">
    <property type="component" value="Unplaced"/>
</dbReference>
<dbReference type="OrthoDB" id="6251714at2759"/>
<dbReference type="GO" id="GO:0016616">
    <property type="term" value="F:oxidoreductase activity, acting on the CH-OH group of donors, NAD or NADP as acceptor"/>
    <property type="evidence" value="ECO:0007669"/>
    <property type="project" value="TreeGrafter"/>
</dbReference>
<reference evidence="6" key="2">
    <citation type="submission" date="2025-08" db="UniProtKB">
        <authorList>
            <consortium name="RefSeq"/>
        </authorList>
    </citation>
    <scope>IDENTIFICATION</scope>
    <source>
        <tissue evidence="6">Whole organism</tissue>
    </source>
</reference>
<evidence type="ECO:0000256" key="3">
    <source>
        <dbReference type="RuleBase" id="RU000363"/>
    </source>
</evidence>
<keyword evidence="2" id="KW-0560">Oxidoreductase</keyword>
<dbReference type="Pfam" id="PF00106">
    <property type="entry name" value="adh_short"/>
    <property type="match status" value="1"/>
</dbReference>
<reference evidence="6" key="1">
    <citation type="journal article" date="2018" name="Proc. Natl. Acad. Sci. U.S.A.">
        <title>Phylogenomics and the evolution of hemipteroid insects.</title>
        <authorList>
            <person name="Johnson K.P."/>
            <person name="Dietrich C.H."/>
            <person name="Friedrich F."/>
            <person name="Beutel R.G."/>
            <person name="Wipfler B."/>
            <person name="Peters R.S."/>
            <person name="Allen J.M."/>
            <person name="Petersen M."/>
            <person name="Donath A."/>
            <person name="Walden K.K."/>
            <person name="Kozlov A.M."/>
            <person name="Podsiadlowski L."/>
            <person name="Mayer C."/>
            <person name="Meusemann K."/>
            <person name="Vasilikopoulos A."/>
            <person name="Waterhouse R.M."/>
            <person name="Cameron S.L."/>
            <person name="Weirauch C."/>
            <person name="Swanson D.R."/>
            <person name="Percy D.M."/>
            <person name="Hardy N.B."/>
            <person name="Terry I."/>
            <person name="Liu S."/>
            <person name="Zhou X."/>
            <person name="Misof B."/>
            <person name="Robertson H.M."/>
            <person name="Yoshizawa K."/>
        </authorList>
    </citation>
    <scope>NUCLEOTIDE SEQUENCE</scope>
    <source>
        <tissue evidence="6">Whole organism</tissue>
    </source>
</reference>
<dbReference type="GeneID" id="113209337"/>
<dbReference type="PANTHER" id="PTHR24322">
    <property type="entry name" value="PKSB"/>
    <property type="match status" value="1"/>
</dbReference>